<keyword evidence="1" id="KW-0812">Transmembrane</keyword>
<evidence type="ECO:0000256" key="1">
    <source>
        <dbReference type="SAM" id="Phobius"/>
    </source>
</evidence>
<name>A0A832T222_9EURY</name>
<keyword evidence="1" id="KW-0472">Membrane</keyword>
<comment type="caution">
    <text evidence="2">The sequence shown here is derived from an EMBL/GenBank/DDBJ whole genome shotgun (WGS) entry which is preliminary data.</text>
</comment>
<organism evidence="2 3">
    <name type="scientific">Methanocaldococcus jannaschii</name>
    <dbReference type="NCBI Taxonomy" id="2190"/>
    <lineage>
        <taxon>Archaea</taxon>
        <taxon>Methanobacteriati</taxon>
        <taxon>Methanobacteriota</taxon>
        <taxon>Methanomada group</taxon>
        <taxon>Methanococci</taxon>
        <taxon>Methanococcales</taxon>
        <taxon>Methanocaldococcaceae</taxon>
        <taxon>Methanocaldococcus</taxon>
    </lineage>
</organism>
<reference evidence="2" key="1">
    <citation type="journal article" date="2020" name="bioRxiv">
        <title>A rank-normalized archaeal taxonomy based on genome phylogeny resolves widespread incomplete and uneven classifications.</title>
        <authorList>
            <person name="Rinke C."/>
            <person name="Chuvochina M."/>
            <person name="Mussig A.J."/>
            <person name="Chaumeil P.-A."/>
            <person name="Waite D.W."/>
            <person name="Whitman W.B."/>
            <person name="Parks D.H."/>
            <person name="Hugenholtz P."/>
        </authorList>
    </citation>
    <scope>NUCLEOTIDE SEQUENCE</scope>
    <source>
        <strain evidence="2">UBA8849</strain>
    </source>
</reference>
<accession>A0A832T222</accession>
<dbReference type="EMBL" id="DUJR01000024">
    <property type="protein sequence ID" value="HII59831.1"/>
    <property type="molecule type" value="Genomic_DNA"/>
</dbReference>
<gene>
    <name evidence="2" type="ORF">HA335_04555</name>
</gene>
<evidence type="ECO:0000313" key="3">
    <source>
        <dbReference type="Proteomes" id="UP000645676"/>
    </source>
</evidence>
<keyword evidence="1" id="KW-1133">Transmembrane helix</keyword>
<feature type="transmembrane region" description="Helical" evidence="1">
    <location>
        <begin position="20"/>
        <end position="42"/>
    </location>
</feature>
<dbReference type="AlphaFoldDB" id="A0A832T222"/>
<sequence>MLSIKYGKIGGLVVMEINNFYIGFIGLAVFIFAITIMFYIWAFKFDKKYLAKE</sequence>
<protein>
    <submittedName>
        <fullName evidence="2">Uncharacterized protein</fullName>
    </submittedName>
</protein>
<proteinExistence type="predicted"/>
<dbReference type="Proteomes" id="UP000645676">
    <property type="component" value="Unassembled WGS sequence"/>
</dbReference>
<evidence type="ECO:0000313" key="2">
    <source>
        <dbReference type="EMBL" id="HII59831.1"/>
    </source>
</evidence>